<dbReference type="EMBL" id="MT631686">
    <property type="protein sequence ID" value="QNO57349.1"/>
    <property type="molecule type" value="Genomic_DNA"/>
</dbReference>
<accession>A0A7G9ZAR5</accession>
<reference evidence="1" key="1">
    <citation type="submission" date="2020-06" db="EMBL/GenBank/DDBJ databases">
        <title>Unique genomic features of the anaerobic methanotrophic archaea.</title>
        <authorList>
            <person name="Chadwick G.L."/>
            <person name="Skennerton C.T."/>
            <person name="Laso-Perez R."/>
            <person name="Leu A.O."/>
            <person name="Speth D.R."/>
            <person name="Yu H."/>
            <person name="Morgan-Lang C."/>
            <person name="Hatzenpichler R."/>
            <person name="Goudeau D."/>
            <person name="Malmstrom R."/>
            <person name="Brazelton W.J."/>
            <person name="Woyke T."/>
            <person name="Hallam S.J."/>
            <person name="Tyson G.W."/>
            <person name="Wegener G."/>
            <person name="Boetius A."/>
            <person name="Orphan V."/>
        </authorList>
    </citation>
    <scope>NUCLEOTIDE SEQUENCE</scope>
</reference>
<dbReference type="AlphaFoldDB" id="A0A7G9ZAR5"/>
<gene>
    <name evidence="1" type="ORF">DPOOOCMC_00007</name>
</gene>
<name>A0A7G9ZAR5_9EURY</name>
<evidence type="ECO:0000313" key="1">
    <source>
        <dbReference type="EMBL" id="QNO57349.1"/>
    </source>
</evidence>
<proteinExistence type="predicted"/>
<organism evidence="1">
    <name type="scientific">Candidatus Methanophaga sp. ANME-1 ERB7</name>
    <dbReference type="NCBI Taxonomy" id="2759913"/>
    <lineage>
        <taxon>Archaea</taxon>
        <taxon>Methanobacteriati</taxon>
        <taxon>Methanobacteriota</taxon>
        <taxon>Stenosarchaea group</taxon>
        <taxon>Methanomicrobia</taxon>
        <taxon>Candidatus Methanophagales</taxon>
        <taxon>Candidatus Methanophagaceae</taxon>
        <taxon>Candidatus Methanophaga</taxon>
    </lineage>
</organism>
<protein>
    <submittedName>
        <fullName evidence="1">Uncharacterized protein</fullName>
    </submittedName>
</protein>
<sequence length="193" mass="21106">MAEVVTLIPAVINAFRSIAGIINAVKESKDKLKEAADKSEVAEQVEAEIESKLATYSDWTGNLVKYAQCLRSYKAIQGEVSGLRGIEDSLCTLLGVTADEELTRSHLRQIEEKVTFLKETTKGNLEAADTAQIMRLVEDSKGHIDKSRARIDIKDFGYIKSEILAASRDAGKLAVTFNARIDTLIDGLMSVAT</sequence>